<dbReference type="PANTHER" id="PTHR45436">
    <property type="entry name" value="SENSOR HISTIDINE KINASE YKOH"/>
    <property type="match status" value="1"/>
</dbReference>
<dbReference type="InterPro" id="IPR003661">
    <property type="entry name" value="HisK_dim/P_dom"/>
</dbReference>
<evidence type="ECO:0000256" key="9">
    <source>
        <dbReference type="ARBA" id="ARBA00023012"/>
    </source>
</evidence>
<evidence type="ECO:0000256" key="8">
    <source>
        <dbReference type="ARBA" id="ARBA00022989"/>
    </source>
</evidence>
<evidence type="ECO:0000256" key="10">
    <source>
        <dbReference type="SAM" id="Phobius"/>
    </source>
</evidence>
<evidence type="ECO:0000259" key="11">
    <source>
        <dbReference type="PROSITE" id="PS50885"/>
    </source>
</evidence>
<dbReference type="SMART" id="SM00304">
    <property type="entry name" value="HAMP"/>
    <property type="match status" value="1"/>
</dbReference>
<comment type="catalytic activity">
    <reaction evidence="1">
        <text>ATP + protein L-histidine = ADP + protein N-phospho-L-histidine.</text>
        <dbReference type="EC" id="2.7.13.3"/>
    </reaction>
</comment>
<evidence type="ECO:0000256" key="6">
    <source>
        <dbReference type="ARBA" id="ARBA00022692"/>
    </source>
</evidence>
<dbReference type="Gene3D" id="1.10.287.130">
    <property type="match status" value="1"/>
</dbReference>
<evidence type="ECO:0000256" key="5">
    <source>
        <dbReference type="ARBA" id="ARBA00022679"/>
    </source>
</evidence>
<dbReference type="OrthoDB" id="9786919at2"/>
<gene>
    <name evidence="12" type="ORF">F3087_08445</name>
</gene>
<evidence type="ECO:0000313" key="12">
    <source>
        <dbReference type="EMBL" id="KAA8889011.1"/>
    </source>
</evidence>
<dbReference type="SMART" id="SM00388">
    <property type="entry name" value="HisKA"/>
    <property type="match status" value="1"/>
</dbReference>
<feature type="transmembrane region" description="Helical" evidence="10">
    <location>
        <begin position="7"/>
        <end position="27"/>
    </location>
</feature>
<dbReference type="GO" id="GO:0000155">
    <property type="term" value="F:phosphorelay sensor kinase activity"/>
    <property type="evidence" value="ECO:0007669"/>
    <property type="project" value="InterPro"/>
</dbReference>
<keyword evidence="10" id="KW-0472">Membrane</keyword>
<evidence type="ECO:0000256" key="2">
    <source>
        <dbReference type="ARBA" id="ARBA00004236"/>
    </source>
</evidence>
<keyword evidence="13" id="KW-1185">Reference proteome</keyword>
<dbReference type="PANTHER" id="PTHR45436:SF5">
    <property type="entry name" value="SENSOR HISTIDINE KINASE TRCS"/>
    <property type="match status" value="1"/>
</dbReference>
<keyword evidence="8 10" id="KW-1133">Transmembrane helix</keyword>
<name>A0A5N0ENK0_9NOCA</name>
<evidence type="ECO:0000313" key="13">
    <source>
        <dbReference type="Proteomes" id="UP000323876"/>
    </source>
</evidence>
<dbReference type="EMBL" id="VXLC01000003">
    <property type="protein sequence ID" value="KAA8889011.1"/>
    <property type="molecule type" value="Genomic_DNA"/>
</dbReference>
<dbReference type="InterPro" id="IPR050428">
    <property type="entry name" value="TCS_sensor_his_kinase"/>
</dbReference>
<keyword evidence="6 10" id="KW-0812">Transmembrane</keyword>
<evidence type="ECO:0000256" key="7">
    <source>
        <dbReference type="ARBA" id="ARBA00022777"/>
    </source>
</evidence>
<dbReference type="SUPFAM" id="SSF47384">
    <property type="entry name" value="Homodimeric domain of signal transducing histidine kinase"/>
    <property type="match status" value="1"/>
</dbReference>
<evidence type="ECO:0000256" key="3">
    <source>
        <dbReference type="ARBA" id="ARBA00012438"/>
    </source>
</evidence>
<comment type="subcellular location">
    <subcellularLocation>
        <location evidence="2">Cell membrane</location>
    </subcellularLocation>
</comment>
<dbReference type="SUPFAM" id="SSF158472">
    <property type="entry name" value="HAMP domain-like"/>
    <property type="match status" value="1"/>
</dbReference>
<dbReference type="Pfam" id="PF00672">
    <property type="entry name" value="HAMP"/>
    <property type="match status" value="1"/>
</dbReference>
<dbReference type="Proteomes" id="UP000323876">
    <property type="component" value="Unassembled WGS sequence"/>
</dbReference>
<keyword evidence="5" id="KW-0808">Transferase</keyword>
<comment type="caution">
    <text evidence="12">The sequence shown here is derived from an EMBL/GenBank/DDBJ whole genome shotgun (WGS) entry which is preliminary data.</text>
</comment>
<feature type="transmembrane region" description="Helical" evidence="10">
    <location>
        <begin position="142"/>
        <end position="165"/>
    </location>
</feature>
<keyword evidence="7" id="KW-0418">Kinase</keyword>
<dbReference type="Gene3D" id="6.10.340.10">
    <property type="match status" value="1"/>
</dbReference>
<evidence type="ECO:0000256" key="4">
    <source>
        <dbReference type="ARBA" id="ARBA00022553"/>
    </source>
</evidence>
<dbReference type="PROSITE" id="PS50885">
    <property type="entry name" value="HAMP"/>
    <property type="match status" value="1"/>
</dbReference>
<dbReference type="EC" id="2.7.13.3" evidence="3"/>
<evidence type="ECO:0000256" key="1">
    <source>
        <dbReference type="ARBA" id="ARBA00000085"/>
    </source>
</evidence>
<sequence>MLRARITAVAVAATTVAIVVIVGSFYGRTSEVVADQLDRSLNDRADTVLAVLDSGGSLSPRPDTVEQILLPDGTVRLLGSGYQPLPISDADRAVARTGSRTVESDLDVDGQSYGLLTRPRPGGGAVMVAQRYHEPERIAREFFWRALGITMIAVVVAALLSWLAIGRILRPVRRLLAATERISSTQDLRTPLPAAGRDEIGRLTGSFDTMLAALRRSRDQQHRLVQDAGQELRTPLTSIRGSAELLHSAELDAEAETRVLATLVQESAALDELVAELVELASDKHSAESDAR</sequence>
<protein>
    <recommendedName>
        <fullName evidence="3">histidine kinase</fullName>
        <ecNumber evidence="3">2.7.13.3</ecNumber>
    </recommendedName>
</protein>
<dbReference type="Pfam" id="PF00512">
    <property type="entry name" value="HisKA"/>
    <property type="match status" value="1"/>
</dbReference>
<keyword evidence="4" id="KW-0597">Phosphoprotein</keyword>
<dbReference type="InterPro" id="IPR003660">
    <property type="entry name" value="HAMP_dom"/>
</dbReference>
<feature type="domain" description="HAMP" evidence="11">
    <location>
        <begin position="166"/>
        <end position="219"/>
    </location>
</feature>
<dbReference type="AlphaFoldDB" id="A0A5N0ENK0"/>
<keyword evidence="9" id="KW-0902">Two-component regulatory system</keyword>
<reference evidence="12 13" key="1">
    <citation type="submission" date="2019-09" db="EMBL/GenBank/DDBJ databases">
        <authorList>
            <person name="Wang X."/>
        </authorList>
    </citation>
    <scope>NUCLEOTIDE SEQUENCE [LARGE SCALE GENOMIC DNA]</scope>
    <source>
        <strain evidence="12 13">CICC 11023</strain>
    </source>
</reference>
<dbReference type="InterPro" id="IPR036097">
    <property type="entry name" value="HisK_dim/P_sf"/>
</dbReference>
<accession>A0A5N0ENK0</accession>
<dbReference type="CDD" id="cd00082">
    <property type="entry name" value="HisKA"/>
    <property type="match status" value="1"/>
</dbReference>
<dbReference type="CDD" id="cd06225">
    <property type="entry name" value="HAMP"/>
    <property type="match status" value="1"/>
</dbReference>
<organism evidence="12 13">
    <name type="scientific">Nocardia colli</name>
    <dbReference type="NCBI Taxonomy" id="2545717"/>
    <lineage>
        <taxon>Bacteria</taxon>
        <taxon>Bacillati</taxon>
        <taxon>Actinomycetota</taxon>
        <taxon>Actinomycetes</taxon>
        <taxon>Mycobacteriales</taxon>
        <taxon>Nocardiaceae</taxon>
        <taxon>Nocardia</taxon>
    </lineage>
</organism>
<dbReference type="GO" id="GO:0005886">
    <property type="term" value="C:plasma membrane"/>
    <property type="evidence" value="ECO:0007669"/>
    <property type="project" value="UniProtKB-SubCell"/>
</dbReference>
<proteinExistence type="predicted"/>
<dbReference type="RefSeq" id="WP_150401286.1">
    <property type="nucleotide sequence ID" value="NZ_VXLC01000003.1"/>
</dbReference>